<proteinExistence type="predicted"/>
<feature type="transmembrane region" description="Helical" evidence="6">
    <location>
        <begin position="257"/>
        <end position="277"/>
    </location>
</feature>
<dbReference type="PANTHER" id="PTHR23513">
    <property type="entry name" value="INTEGRAL MEMBRANE EFFLUX PROTEIN-RELATED"/>
    <property type="match status" value="1"/>
</dbReference>
<evidence type="ECO:0000256" key="5">
    <source>
        <dbReference type="ARBA" id="ARBA00023136"/>
    </source>
</evidence>
<dbReference type="CDD" id="cd06173">
    <property type="entry name" value="MFS_MefA_like"/>
    <property type="match status" value="1"/>
</dbReference>
<dbReference type="Proteomes" id="UP001344251">
    <property type="component" value="Chromosome"/>
</dbReference>
<dbReference type="Pfam" id="PF07690">
    <property type="entry name" value="MFS_1"/>
    <property type="match status" value="1"/>
</dbReference>
<evidence type="ECO:0000256" key="1">
    <source>
        <dbReference type="ARBA" id="ARBA00004651"/>
    </source>
</evidence>
<evidence type="ECO:0000256" key="2">
    <source>
        <dbReference type="ARBA" id="ARBA00022475"/>
    </source>
</evidence>
<keyword evidence="3 6" id="KW-0812">Transmembrane</keyword>
<sequence>MGARRSLGRQFGWLWAAYTVSTFGTRLAFDAFPLIAILVLHAGPTEVSVLAAAGLAVGAAVAVPLGPWVEFRRKRPVMVAMDLIRCAALLSVPAAFALGRLSFVQLLFVSVIVVAADITFNAAGGASLKALVEPQDLLVANGRFEATNWTATVLGPPLGGAAIGLFGPVVTVVADAVSYLLSAVGIRAIGGREPHPARTGTRPRLRAGDLLDGWRYILTHPTLRPLFYNTLLVNSLIMASAPLLAVLMVGHLGFAPWQYALAFAVPCLGGLIGSRLARRLVARFGQHKVMLTFGALRACWSLGLAFISPGAAGLVLVMTVELGLITCMGVFNPVFSTCRLDLTESDRVTRTLSAWSVTGKVTTAVVTGLWGLLAGFTSPRTAIALAGLLLLTTPLLLPRRDPTPQHERELAPGCT</sequence>
<dbReference type="RefSeq" id="WP_326615971.1">
    <property type="nucleotide sequence ID" value="NZ_CP109106.1"/>
</dbReference>
<keyword evidence="2" id="KW-1003">Cell membrane</keyword>
<dbReference type="EMBL" id="CP109106">
    <property type="protein sequence ID" value="WSB66803.1"/>
    <property type="molecule type" value="Genomic_DNA"/>
</dbReference>
<keyword evidence="4 6" id="KW-1133">Transmembrane helix</keyword>
<protein>
    <submittedName>
        <fullName evidence="7">MFS transporter</fullName>
    </submittedName>
</protein>
<feature type="transmembrane region" description="Helical" evidence="6">
    <location>
        <begin position="12"/>
        <end position="41"/>
    </location>
</feature>
<gene>
    <name evidence="7" type="ORF">OG863_01835</name>
</gene>
<feature type="transmembrane region" description="Helical" evidence="6">
    <location>
        <begin position="103"/>
        <end position="123"/>
    </location>
</feature>
<dbReference type="PANTHER" id="PTHR23513:SF6">
    <property type="entry name" value="MAJOR FACILITATOR SUPERFAMILY ASSOCIATED DOMAIN-CONTAINING PROTEIN"/>
    <property type="match status" value="1"/>
</dbReference>
<evidence type="ECO:0000256" key="3">
    <source>
        <dbReference type="ARBA" id="ARBA00022692"/>
    </source>
</evidence>
<dbReference type="InterPro" id="IPR036259">
    <property type="entry name" value="MFS_trans_sf"/>
</dbReference>
<dbReference type="InterPro" id="IPR011701">
    <property type="entry name" value="MFS"/>
</dbReference>
<name>A0ABZ1FA84_9ACTN</name>
<feature type="transmembrane region" description="Helical" evidence="6">
    <location>
        <begin position="226"/>
        <end position="251"/>
    </location>
</feature>
<dbReference type="SUPFAM" id="SSF103473">
    <property type="entry name" value="MFS general substrate transporter"/>
    <property type="match status" value="1"/>
</dbReference>
<feature type="transmembrane region" description="Helical" evidence="6">
    <location>
        <begin position="379"/>
        <end position="397"/>
    </location>
</feature>
<keyword evidence="8" id="KW-1185">Reference proteome</keyword>
<dbReference type="Gene3D" id="1.20.1250.20">
    <property type="entry name" value="MFS general substrate transporter like domains"/>
    <property type="match status" value="2"/>
</dbReference>
<evidence type="ECO:0000313" key="7">
    <source>
        <dbReference type="EMBL" id="WSB66803.1"/>
    </source>
</evidence>
<evidence type="ECO:0000313" key="8">
    <source>
        <dbReference type="Proteomes" id="UP001344251"/>
    </source>
</evidence>
<feature type="transmembrane region" description="Helical" evidence="6">
    <location>
        <begin position="47"/>
        <end position="65"/>
    </location>
</feature>
<keyword evidence="5 6" id="KW-0472">Membrane</keyword>
<evidence type="ECO:0000256" key="6">
    <source>
        <dbReference type="SAM" id="Phobius"/>
    </source>
</evidence>
<reference evidence="7 8" key="1">
    <citation type="submission" date="2022-10" db="EMBL/GenBank/DDBJ databases">
        <title>The complete genomes of actinobacterial strains from the NBC collection.</title>
        <authorList>
            <person name="Joergensen T.S."/>
            <person name="Alvarez Arevalo M."/>
            <person name="Sterndorff E.B."/>
            <person name="Faurdal D."/>
            <person name="Vuksanovic O."/>
            <person name="Mourched A.-S."/>
            <person name="Charusanti P."/>
            <person name="Shaw S."/>
            <person name="Blin K."/>
            <person name="Weber T."/>
        </authorList>
    </citation>
    <scope>NUCLEOTIDE SEQUENCE [LARGE SCALE GENOMIC DNA]</scope>
    <source>
        <strain evidence="7 8">NBC 01774</strain>
    </source>
</reference>
<organism evidence="7 8">
    <name type="scientific">Streptomyces decoyicus</name>
    <dbReference type="NCBI Taxonomy" id="249567"/>
    <lineage>
        <taxon>Bacteria</taxon>
        <taxon>Bacillati</taxon>
        <taxon>Actinomycetota</taxon>
        <taxon>Actinomycetes</taxon>
        <taxon>Kitasatosporales</taxon>
        <taxon>Streptomycetaceae</taxon>
        <taxon>Streptomyces</taxon>
    </lineage>
</organism>
<comment type="subcellular location">
    <subcellularLocation>
        <location evidence="1">Cell membrane</location>
        <topology evidence="1">Multi-pass membrane protein</topology>
    </subcellularLocation>
</comment>
<evidence type="ECO:0000256" key="4">
    <source>
        <dbReference type="ARBA" id="ARBA00022989"/>
    </source>
</evidence>
<accession>A0ABZ1FA84</accession>